<sequence>MQNEDLYHVLDLIYNRFDAFQVLWSIYTTVVIGLIAAMISFPKHVSSSLARVIVIIGFAVFAYANYGALHDVNEERRILYKEADAIATELQQKTGEKRNLYALVQIDQGQKGQKLEKVQRKNKLLLFHTVLDGLMILLIWFVPKTLVALRPFKSISETRIYIKGSKLPDPKISWNQLSKIWILEEEVNVNINSKQASKVVGVKIPKGFKFDLSTIPRFLWGLVAPFELSIIAPLVHDFLYVNKGKLKINNQKMLSLANDSEEGEIIHISRHEADSIFLEHMKLEGVGFLKRWIAYFGVRLIGGIFWKES</sequence>
<keyword evidence="1" id="KW-0472">Membrane</keyword>
<protein>
    <submittedName>
        <fullName evidence="2">Uncharacterized protein DUF1353</fullName>
    </submittedName>
</protein>
<keyword evidence="3" id="KW-1185">Reference proteome</keyword>
<dbReference type="InterPro" id="IPR010767">
    <property type="entry name" value="Phage_CGC-2007_Cje0229"/>
</dbReference>
<dbReference type="Proteomes" id="UP000244090">
    <property type="component" value="Unassembled WGS sequence"/>
</dbReference>
<evidence type="ECO:0000313" key="2">
    <source>
        <dbReference type="EMBL" id="PTX61468.1"/>
    </source>
</evidence>
<keyword evidence="1" id="KW-1133">Transmembrane helix</keyword>
<name>A0A2T6BZI1_9FLAO</name>
<dbReference type="EMBL" id="QBKT01000004">
    <property type="protein sequence ID" value="PTX61468.1"/>
    <property type="molecule type" value="Genomic_DNA"/>
</dbReference>
<dbReference type="Pfam" id="PF07087">
    <property type="entry name" value="DUF1353"/>
    <property type="match status" value="1"/>
</dbReference>
<organism evidence="2 3">
    <name type="scientific">Kordia periserrulae</name>
    <dbReference type="NCBI Taxonomy" id="701523"/>
    <lineage>
        <taxon>Bacteria</taxon>
        <taxon>Pseudomonadati</taxon>
        <taxon>Bacteroidota</taxon>
        <taxon>Flavobacteriia</taxon>
        <taxon>Flavobacteriales</taxon>
        <taxon>Flavobacteriaceae</taxon>
        <taxon>Kordia</taxon>
    </lineage>
</organism>
<feature type="transmembrane region" description="Helical" evidence="1">
    <location>
        <begin position="218"/>
        <end position="241"/>
    </location>
</feature>
<dbReference type="AlphaFoldDB" id="A0A2T6BZI1"/>
<evidence type="ECO:0000256" key="1">
    <source>
        <dbReference type="SAM" id="Phobius"/>
    </source>
</evidence>
<accession>A0A2T6BZI1</accession>
<comment type="caution">
    <text evidence="2">The sequence shown here is derived from an EMBL/GenBank/DDBJ whole genome shotgun (WGS) entry which is preliminary data.</text>
</comment>
<feature type="transmembrane region" description="Helical" evidence="1">
    <location>
        <begin position="48"/>
        <end position="69"/>
    </location>
</feature>
<gene>
    <name evidence="2" type="ORF">C8N46_104111</name>
</gene>
<feature type="transmembrane region" description="Helical" evidence="1">
    <location>
        <begin position="124"/>
        <end position="142"/>
    </location>
</feature>
<evidence type="ECO:0000313" key="3">
    <source>
        <dbReference type="Proteomes" id="UP000244090"/>
    </source>
</evidence>
<reference evidence="2 3" key="1">
    <citation type="submission" date="2018-04" db="EMBL/GenBank/DDBJ databases">
        <title>Genomic Encyclopedia of Archaeal and Bacterial Type Strains, Phase II (KMG-II): from individual species to whole genera.</title>
        <authorList>
            <person name="Goeker M."/>
        </authorList>
    </citation>
    <scope>NUCLEOTIDE SEQUENCE [LARGE SCALE GENOMIC DNA]</scope>
    <source>
        <strain evidence="2 3">DSM 25731</strain>
    </source>
</reference>
<keyword evidence="1" id="KW-0812">Transmembrane</keyword>
<feature type="transmembrane region" description="Helical" evidence="1">
    <location>
        <begin position="22"/>
        <end position="42"/>
    </location>
</feature>
<proteinExistence type="predicted"/>